<evidence type="ECO:0000313" key="3">
    <source>
        <dbReference type="Proteomes" id="UP000003074"/>
    </source>
</evidence>
<keyword evidence="1" id="KW-0175">Coiled coil</keyword>
<dbReference type="PATRIC" id="fig|1041521.3.peg.1122"/>
<proteinExistence type="predicted"/>
<organism evidence="2 3">
    <name type="scientific">Ligilactobacillus salivarius GJ-24</name>
    <dbReference type="NCBI Taxonomy" id="1041521"/>
    <lineage>
        <taxon>Bacteria</taxon>
        <taxon>Bacillati</taxon>
        <taxon>Bacillota</taxon>
        <taxon>Bacilli</taxon>
        <taxon>Lactobacillales</taxon>
        <taxon>Lactobacillaceae</taxon>
        <taxon>Ligilactobacillus</taxon>
    </lineage>
</organism>
<feature type="coiled-coil region" evidence="1">
    <location>
        <begin position="181"/>
        <end position="320"/>
    </location>
</feature>
<protein>
    <submittedName>
        <fullName evidence="2">Uncharacterized protein</fullName>
    </submittedName>
</protein>
<sequence>MFIGVENLRKEIFAAAILAGIILTGAKSQSVQAEVLSTDSNNVTEVETSKVANNKQLTQANVSMSKENQTHDSSSMVSGEKIFDVNKVQENKIETASNNNQIQIVSDTQRSDQEPSYLTATQQSNYLDEWNHYNSIPDDKSNLQAQLTSGHVDLQLKQMTFKVDASTNNTRSILVGTKSTKQQAKKILSDEKKDLDTAKRNLDKTNKTLANVQIRITVNQEVAKNTQKELDSLNNDLAARQTDYDKTDKALNDAKVNYQVKKTLLASTKENKSKLKKELANAEEKQTNAKKVFKTSKKKLTSLKEKVAQAKEDLDKVQTKLIKD</sequence>
<dbReference type="AlphaFoldDB" id="F7QVG9"/>
<evidence type="ECO:0000313" key="2">
    <source>
        <dbReference type="EMBL" id="EGM50572.1"/>
    </source>
</evidence>
<evidence type="ECO:0000256" key="1">
    <source>
        <dbReference type="SAM" id="Coils"/>
    </source>
</evidence>
<dbReference type="EMBL" id="AFOI01000004">
    <property type="protein sequence ID" value="EGM50572.1"/>
    <property type="molecule type" value="Genomic_DNA"/>
</dbReference>
<reference evidence="2 3" key="1">
    <citation type="journal article" date="2011" name="J. Bacteriol.">
        <title>Genome Sequence of Lactobacillus salivarius GJ-24, a Probiotic Strain Isolated from Healthy Adult Intestine.</title>
        <authorList>
            <person name="Cho Y.J."/>
            <person name="Choi J.K."/>
            <person name="Kim J.H."/>
            <person name="Lim Y.S."/>
            <person name="Ham J.S."/>
            <person name="Kang D.K."/>
            <person name="Chun J."/>
            <person name="Paik H.D."/>
            <person name="Kim G.B."/>
        </authorList>
    </citation>
    <scope>NUCLEOTIDE SEQUENCE [LARGE SCALE GENOMIC DNA]</scope>
    <source>
        <strain evidence="2 3">GJ-24</strain>
    </source>
</reference>
<name>F7QVG9_9LACO</name>
<comment type="caution">
    <text evidence="2">The sequence shown here is derived from an EMBL/GenBank/DDBJ whole genome shotgun (WGS) entry which is preliminary data.</text>
</comment>
<dbReference type="Gene3D" id="1.10.287.1490">
    <property type="match status" value="1"/>
</dbReference>
<gene>
    <name evidence="2" type="ORF">LSGJ_01118</name>
</gene>
<accession>F7QVG9</accession>
<dbReference type="Proteomes" id="UP000003074">
    <property type="component" value="Unassembled WGS sequence"/>
</dbReference>